<name>A0A7W9FV24_BREVE</name>
<reference evidence="1 2" key="1">
    <citation type="submission" date="2020-08" db="EMBL/GenBank/DDBJ databases">
        <title>Functional genomics of gut bacteria from endangered species of beetles.</title>
        <authorList>
            <person name="Carlos-Shanley C."/>
        </authorList>
    </citation>
    <scope>NUCLEOTIDE SEQUENCE [LARGE SCALE GENOMIC DNA]</scope>
    <source>
        <strain evidence="1 2">S00192</strain>
    </source>
</reference>
<dbReference type="Pfam" id="PF14281">
    <property type="entry name" value="PDDEXK_4"/>
    <property type="match status" value="1"/>
</dbReference>
<dbReference type="InterPro" id="IPR029470">
    <property type="entry name" value="PDDEXK_4"/>
</dbReference>
<evidence type="ECO:0000313" key="1">
    <source>
        <dbReference type="EMBL" id="MBB5772114.1"/>
    </source>
</evidence>
<gene>
    <name evidence="1" type="ORF">HNP47_002118</name>
</gene>
<protein>
    <recommendedName>
        <fullName evidence="3">PD-(D/E)XK nuclease superfamily</fullName>
    </recommendedName>
</protein>
<sequence length="263" mass="28823">MSTEKLAVFLEQWRGLRAVSEEAPLQDRLANLLVKLRPLLPAGSEAWMGVSTAVAPALSVEALEPLLTQLNGLLAGARRQGALANVWAMSGLRRDEVRNAGVLASLFDPRVSEDRAPAFLSAFLARVREGDRQLLPTDAELANGYTVQTEARPLGALDDRVDLSIEGADFLLLVEVKIDAREGAEQLARYEAVLRLKAQALGKRPTLVYLSPTPAKSPPPSAFYADWRDVRRAALSVAAQRSRTERSFQDLLLAQFAEHVRSF</sequence>
<dbReference type="Proteomes" id="UP000556201">
    <property type="component" value="Unassembled WGS sequence"/>
</dbReference>
<evidence type="ECO:0008006" key="3">
    <source>
        <dbReference type="Google" id="ProtNLM"/>
    </source>
</evidence>
<organism evidence="1 2">
    <name type="scientific">Brevundimonas vesicularis</name>
    <name type="common">Pseudomonas vesicularis</name>
    <dbReference type="NCBI Taxonomy" id="41276"/>
    <lineage>
        <taxon>Bacteria</taxon>
        <taxon>Pseudomonadati</taxon>
        <taxon>Pseudomonadota</taxon>
        <taxon>Alphaproteobacteria</taxon>
        <taxon>Caulobacterales</taxon>
        <taxon>Caulobacteraceae</taxon>
        <taxon>Brevundimonas</taxon>
    </lineage>
</organism>
<accession>A0A7W9FV24</accession>
<proteinExistence type="predicted"/>
<evidence type="ECO:0000313" key="2">
    <source>
        <dbReference type="Proteomes" id="UP000556201"/>
    </source>
</evidence>
<comment type="caution">
    <text evidence="1">The sequence shown here is derived from an EMBL/GenBank/DDBJ whole genome shotgun (WGS) entry which is preliminary data.</text>
</comment>
<dbReference type="AlphaFoldDB" id="A0A7W9FV24"/>
<dbReference type="EMBL" id="JACHLJ010000002">
    <property type="protein sequence ID" value="MBB5772114.1"/>
    <property type="molecule type" value="Genomic_DNA"/>
</dbReference>